<accession>A0A6G0NPH1</accession>
<feature type="compositionally biased region" description="Basic and acidic residues" evidence="1">
    <location>
        <begin position="154"/>
        <end position="165"/>
    </location>
</feature>
<evidence type="ECO:0000313" key="2">
    <source>
        <dbReference type="EMBL" id="KAE9216838.1"/>
    </source>
</evidence>
<evidence type="ECO:0000313" key="3">
    <source>
        <dbReference type="Proteomes" id="UP000476176"/>
    </source>
</evidence>
<name>A0A6G0NPH1_9STRA</name>
<evidence type="ECO:0000256" key="1">
    <source>
        <dbReference type="SAM" id="MobiDB-lite"/>
    </source>
</evidence>
<feature type="region of interest" description="Disordered" evidence="1">
    <location>
        <begin position="154"/>
        <end position="177"/>
    </location>
</feature>
<dbReference type="AlphaFoldDB" id="A0A6G0NPH1"/>
<feature type="compositionally biased region" description="Polar residues" evidence="1">
    <location>
        <begin position="166"/>
        <end position="177"/>
    </location>
</feature>
<feature type="region of interest" description="Disordered" evidence="1">
    <location>
        <begin position="241"/>
        <end position="315"/>
    </location>
</feature>
<dbReference type="Proteomes" id="UP000476176">
    <property type="component" value="Unassembled WGS sequence"/>
</dbReference>
<gene>
    <name evidence="2" type="ORF">PF004_g14345</name>
</gene>
<reference evidence="2 3" key="1">
    <citation type="submission" date="2018-09" db="EMBL/GenBank/DDBJ databases">
        <title>Genomic investigation of the strawberry pathogen Phytophthora fragariae indicates pathogenicity is determined by transcriptional variation in three key races.</title>
        <authorList>
            <person name="Adams T.M."/>
            <person name="Armitage A.D."/>
            <person name="Sobczyk M.K."/>
            <person name="Bates H.J."/>
            <person name="Dunwell J.M."/>
            <person name="Nellist C.F."/>
            <person name="Harrison R.J."/>
        </authorList>
    </citation>
    <scope>NUCLEOTIDE SEQUENCE [LARGE SCALE GENOMIC DNA]</scope>
    <source>
        <strain evidence="2 3">BC-23</strain>
    </source>
</reference>
<protein>
    <submittedName>
        <fullName evidence="2">Uncharacterized protein</fullName>
    </submittedName>
</protein>
<feature type="region of interest" description="Disordered" evidence="1">
    <location>
        <begin position="366"/>
        <end position="400"/>
    </location>
</feature>
<sequence length="400" mass="46311">MQRRDEWIDQVLSWKNDICDVIAQIEAISNNQKNILQLHLETHPSPFRPSPVLVQLLQNDRRRRSSSDLAASAKRKQQLKSADYLDRKFESEIRQHYELENAQNCGRWKQFHFQASEARRRLASGIERDFRQFCYQIGASPDEVLQPSERIEQLRQGDNQQKDDPASSTSNLATDASSTTISIEDTLRVHLAHEWVHQERFNIQEAFTNQTKKLQEDLDTFLDQQETRFSEERHKVLNASTEGHLQPENESTSVKHSRRKTSSHFESNTKRGMLVQTAPPLRIDPTDDGEDQVQMTASSKVRTGSRRTRSDVDKTQERLAELERRLQIRKEVAEAKRKDEELKELGTLRGRVSEIVAILEKVSKISSGLPRLPSSNSANRFPQKIKKNNENKDVVQLNRK</sequence>
<proteinExistence type="predicted"/>
<feature type="compositionally biased region" description="Polar residues" evidence="1">
    <location>
        <begin position="241"/>
        <end position="254"/>
    </location>
</feature>
<organism evidence="2 3">
    <name type="scientific">Phytophthora fragariae</name>
    <dbReference type="NCBI Taxonomy" id="53985"/>
    <lineage>
        <taxon>Eukaryota</taxon>
        <taxon>Sar</taxon>
        <taxon>Stramenopiles</taxon>
        <taxon>Oomycota</taxon>
        <taxon>Peronosporomycetes</taxon>
        <taxon>Peronosporales</taxon>
        <taxon>Peronosporaceae</taxon>
        <taxon>Phytophthora</taxon>
    </lineage>
</organism>
<dbReference type="EMBL" id="QXGC01000910">
    <property type="protein sequence ID" value="KAE9216838.1"/>
    <property type="molecule type" value="Genomic_DNA"/>
</dbReference>
<comment type="caution">
    <text evidence="2">The sequence shown here is derived from an EMBL/GenBank/DDBJ whole genome shotgun (WGS) entry which is preliminary data.</text>
</comment>
<feature type="compositionally biased region" description="Polar residues" evidence="1">
    <location>
        <begin position="293"/>
        <end position="302"/>
    </location>
</feature>